<dbReference type="Proteomes" id="UP000784294">
    <property type="component" value="Unassembled WGS sequence"/>
</dbReference>
<dbReference type="EMBL" id="CAAALY010258868">
    <property type="protein sequence ID" value="VEL38743.1"/>
    <property type="molecule type" value="Genomic_DNA"/>
</dbReference>
<dbReference type="OrthoDB" id="5988153at2759"/>
<keyword evidence="2" id="KW-1185">Reference proteome</keyword>
<evidence type="ECO:0000313" key="1">
    <source>
        <dbReference type="EMBL" id="VEL38743.1"/>
    </source>
</evidence>
<reference evidence="1" key="1">
    <citation type="submission" date="2018-11" db="EMBL/GenBank/DDBJ databases">
        <authorList>
            <consortium name="Pathogen Informatics"/>
        </authorList>
    </citation>
    <scope>NUCLEOTIDE SEQUENCE</scope>
</reference>
<protein>
    <submittedName>
        <fullName evidence="1">Uncharacterized protein</fullName>
    </submittedName>
</protein>
<accession>A0A448XKD6</accession>
<organism evidence="1 2">
    <name type="scientific">Protopolystoma xenopodis</name>
    <dbReference type="NCBI Taxonomy" id="117903"/>
    <lineage>
        <taxon>Eukaryota</taxon>
        <taxon>Metazoa</taxon>
        <taxon>Spiralia</taxon>
        <taxon>Lophotrochozoa</taxon>
        <taxon>Platyhelminthes</taxon>
        <taxon>Monogenea</taxon>
        <taxon>Polyopisthocotylea</taxon>
        <taxon>Polystomatidea</taxon>
        <taxon>Polystomatidae</taxon>
        <taxon>Protopolystoma</taxon>
    </lineage>
</organism>
<gene>
    <name evidence="1" type="ORF">PXEA_LOCUS32183</name>
</gene>
<dbReference type="AlphaFoldDB" id="A0A448XKD6"/>
<sequence>MVGYTNKHNDRRWDLLMAPILANNSMARLEDHLLQETIPTKNCRSDTWMTILSSDLRREIGPIFEIRLLQDCEEKLVKVLPEEIQSSVPPEKEDAVAESGEKALIFRPSFDEHHPSQVPSSQPNSTLFTQHFHSKCYKIVCSCGRCCVGVTESGKKTKMLAMEAGFDGRKL</sequence>
<comment type="caution">
    <text evidence="1">The sequence shown here is derived from an EMBL/GenBank/DDBJ whole genome shotgun (WGS) entry which is preliminary data.</text>
</comment>
<name>A0A448XKD6_9PLAT</name>
<evidence type="ECO:0000313" key="2">
    <source>
        <dbReference type="Proteomes" id="UP000784294"/>
    </source>
</evidence>
<proteinExistence type="predicted"/>